<organism evidence="1 2">
    <name type="scientific">Leptospira interrogans serovar Grippotyphosa str. LT2186</name>
    <dbReference type="NCBI Taxonomy" id="1001599"/>
    <lineage>
        <taxon>Bacteria</taxon>
        <taxon>Pseudomonadati</taxon>
        <taxon>Spirochaetota</taxon>
        <taxon>Spirochaetia</taxon>
        <taxon>Leptospirales</taxon>
        <taxon>Leptospiraceae</taxon>
        <taxon>Leptospira</taxon>
    </lineage>
</organism>
<evidence type="ECO:0000313" key="1">
    <source>
        <dbReference type="EMBL" id="EMG10716.1"/>
    </source>
</evidence>
<proteinExistence type="predicted"/>
<dbReference type="AlphaFoldDB" id="M3I5N7"/>
<dbReference type="Proteomes" id="UP000011776">
    <property type="component" value="Unassembled WGS sequence"/>
</dbReference>
<reference evidence="1 2" key="1">
    <citation type="submission" date="2013-02" db="EMBL/GenBank/DDBJ databases">
        <authorList>
            <person name="Harkins D.M."/>
            <person name="Durkin A.S."/>
            <person name="Brinkac L.M."/>
            <person name="Haft D.H."/>
            <person name="Selengut J.D."/>
            <person name="Sanka R."/>
            <person name="DePew J."/>
            <person name="Purushe J."/>
            <person name="Tulsiani S.M."/>
            <person name="Graham G.C."/>
            <person name="Burns M.-A."/>
            <person name="Dohnt M.F."/>
            <person name="Smythe L.D."/>
            <person name="McKay D.B."/>
            <person name="Craig S.B."/>
            <person name="Vinetz J.M."/>
            <person name="Sutton G.G."/>
            <person name="Nierman W.C."/>
            <person name="Fouts D.E."/>
        </authorList>
    </citation>
    <scope>NUCLEOTIDE SEQUENCE [LARGE SCALE GENOMIC DNA]</scope>
    <source>
        <strain evidence="1 2">LT2186</strain>
    </source>
</reference>
<protein>
    <submittedName>
        <fullName evidence="1">Uncharacterized protein</fullName>
    </submittedName>
</protein>
<dbReference type="EMBL" id="AFME02000223">
    <property type="protein sequence ID" value="EMG10716.1"/>
    <property type="molecule type" value="Genomic_DNA"/>
</dbReference>
<comment type="caution">
    <text evidence="1">The sequence shown here is derived from an EMBL/GenBank/DDBJ whole genome shotgun (WGS) entry which is preliminary data.</text>
</comment>
<sequence length="47" mass="5475">MGKIVSQAWEIEDCKNLKKQESKFTILTMKSGTKIYFKKSVPVRKLI</sequence>
<evidence type="ECO:0000313" key="2">
    <source>
        <dbReference type="Proteomes" id="UP000011776"/>
    </source>
</evidence>
<gene>
    <name evidence="1" type="ORF">LEP1GSC151_3069</name>
</gene>
<accession>M3I5N7</accession>
<name>M3I5N7_LEPIR</name>
<dbReference type="BioCyc" id="LINT1001599:G11K9-862-MONOMER"/>